<dbReference type="InterPro" id="IPR050739">
    <property type="entry name" value="MFP"/>
</dbReference>
<evidence type="ECO:0000313" key="3">
    <source>
        <dbReference type="EMBL" id="AIG00159.1"/>
    </source>
</evidence>
<evidence type="ECO:0000313" key="4">
    <source>
        <dbReference type="Proteomes" id="UP000056090"/>
    </source>
</evidence>
<dbReference type="EMBL" id="CP008849">
    <property type="protein sequence ID" value="AIG00159.1"/>
    <property type="molecule type" value="Genomic_DNA"/>
</dbReference>
<reference evidence="3 4" key="1">
    <citation type="submission" date="2014-06" db="EMBL/GenBank/DDBJ databases">
        <title>Genomes of Alteromonas australica, a world apart.</title>
        <authorList>
            <person name="Gonzaga A."/>
            <person name="Lopez-Perez M."/>
            <person name="Rodriguez-Valera F."/>
        </authorList>
    </citation>
    <scope>NUCLEOTIDE SEQUENCE [LARGE SCALE GENOMIC DNA]</scope>
    <source>
        <strain evidence="3 4">H 17</strain>
    </source>
</reference>
<sequence>MNSAEKRFLYNVTSLSTLVIPKLHRVVCGLIVFMVLAAGLILYFTPWIQTAYGTGAVDSLDPKDRIQAISALVGGQIKTWHVREGMQVKAGDPIVTLIDVDAERLDKLQSQLNAANQRHQANEIAVANAQNNLARQISLQAQGLVSRKDVEQAQIKLQELKAKAASSLSDINEVSMSLSRQATQTKVAPVDGTIVRLFSGGVSTYVSAGQVLGQFIPSNAQRSVRITISGLDAPLVKPGAKARLQFEGWPVFQFSGWPGSAIGTFGGEVVYVEPMANASGTFQVWIKEDENDVPWPQESSARLGSRVKAWILLEEVKLGYELWRQLNNFPPQQTSETSSDKASTTW</sequence>
<dbReference type="KEGG" id="aal:EP13_16540"/>
<keyword evidence="2" id="KW-1133">Transmembrane helix</keyword>
<evidence type="ECO:0000256" key="2">
    <source>
        <dbReference type="SAM" id="Phobius"/>
    </source>
</evidence>
<accession>A0A075P363</accession>
<feature type="coiled-coil region" evidence="1">
    <location>
        <begin position="98"/>
        <end position="170"/>
    </location>
</feature>
<keyword evidence="2" id="KW-0472">Membrane</keyword>
<dbReference type="PANTHER" id="PTHR30386:SF27">
    <property type="entry name" value="MEMBRANE FUSION PROTEIN (MFP) FAMILY PROTEIN"/>
    <property type="match status" value="1"/>
</dbReference>
<dbReference type="Proteomes" id="UP000056090">
    <property type="component" value="Chromosome"/>
</dbReference>
<proteinExistence type="predicted"/>
<organism evidence="3 4">
    <name type="scientific">Alteromonas australica</name>
    <dbReference type="NCBI Taxonomy" id="589873"/>
    <lineage>
        <taxon>Bacteria</taxon>
        <taxon>Pseudomonadati</taxon>
        <taxon>Pseudomonadota</taxon>
        <taxon>Gammaproteobacteria</taxon>
        <taxon>Alteromonadales</taxon>
        <taxon>Alteromonadaceae</taxon>
        <taxon>Alteromonas/Salinimonas group</taxon>
        <taxon>Alteromonas</taxon>
    </lineage>
</organism>
<keyword evidence="1" id="KW-0175">Coiled coil</keyword>
<dbReference type="Gene3D" id="2.40.50.100">
    <property type="match status" value="1"/>
</dbReference>
<dbReference type="SUPFAM" id="SSF111369">
    <property type="entry name" value="HlyD-like secretion proteins"/>
    <property type="match status" value="1"/>
</dbReference>
<dbReference type="RefSeq" id="WP_044058180.1">
    <property type="nucleotide sequence ID" value="NZ_CBCSKJ010000007.1"/>
</dbReference>
<dbReference type="eggNOG" id="COG0845">
    <property type="taxonomic scope" value="Bacteria"/>
</dbReference>
<keyword evidence="4" id="KW-1185">Reference proteome</keyword>
<evidence type="ECO:0000256" key="1">
    <source>
        <dbReference type="SAM" id="Coils"/>
    </source>
</evidence>
<gene>
    <name evidence="3" type="ORF">EP13_16540</name>
</gene>
<dbReference type="AlphaFoldDB" id="A0A075P363"/>
<dbReference type="PANTHER" id="PTHR30386">
    <property type="entry name" value="MEMBRANE FUSION SUBUNIT OF EMRAB-TOLC MULTIDRUG EFFLUX PUMP"/>
    <property type="match status" value="1"/>
</dbReference>
<dbReference type="GeneID" id="78256492"/>
<dbReference type="Gene3D" id="1.10.287.470">
    <property type="entry name" value="Helix hairpin bin"/>
    <property type="match status" value="1"/>
</dbReference>
<feature type="transmembrane region" description="Helical" evidence="2">
    <location>
        <begin position="26"/>
        <end position="44"/>
    </location>
</feature>
<name>A0A075P363_9ALTE</name>
<keyword evidence="2" id="KW-0812">Transmembrane</keyword>
<protein>
    <submittedName>
        <fullName evidence="3">Membrane protein</fullName>
    </submittedName>
</protein>